<dbReference type="InterPro" id="IPR001647">
    <property type="entry name" value="HTH_TetR"/>
</dbReference>
<evidence type="ECO:0000256" key="2">
    <source>
        <dbReference type="ARBA" id="ARBA00023125"/>
    </source>
</evidence>
<evidence type="ECO:0000313" key="7">
    <source>
        <dbReference type="Proteomes" id="UP001206206"/>
    </source>
</evidence>
<dbReference type="PANTHER" id="PTHR30055:SF234">
    <property type="entry name" value="HTH-TYPE TRANSCRIPTIONAL REGULATOR BETI"/>
    <property type="match status" value="1"/>
</dbReference>
<dbReference type="Gene3D" id="1.10.357.10">
    <property type="entry name" value="Tetracycline Repressor, domain 2"/>
    <property type="match status" value="1"/>
</dbReference>
<keyword evidence="7" id="KW-1185">Reference proteome</keyword>
<dbReference type="Proteomes" id="UP001206206">
    <property type="component" value="Unassembled WGS sequence"/>
</dbReference>
<protein>
    <submittedName>
        <fullName evidence="6">TetR/AcrR family transcriptional regulator</fullName>
    </submittedName>
</protein>
<dbReference type="SUPFAM" id="SSF48498">
    <property type="entry name" value="Tetracyclin repressor-like, C-terminal domain"/>
    <property type="match status" value="1"/>
</dbReference>
<accession>A0ABT1P779</accession>
<evidence type="ECO:0000313" key="6">
    <source>
        <dbReference type="EMBL" id="MCQ4041230.1"/>
    </source>
</evidence>
<evidence type="ECO:0000259" key="5">
    <source>
        <dbReference type="PROSITE" id="PS50977"/>
    </source>
</evidence>
<dbReference type="InterPro" id="IPR049445">
    <property type="entry name" value="TetR_SbtR-like_C"/>
</dbReference>
<organism evidence="6 7">
    <name type="scientific">Streptantibioticus rubrisoli</name>
    <dbReference type="NCBI Taxonomy" id="1387313"/>
    <lineage>
        <taxon>Bacteria</taxon>
        <taxon>Bacillati</taxon>
        <taxon>Actinomycetota</taxon>
        <taxon>Actinomycetes</taxon>
        <taxon>Kitasatosporales</taxon>
        <taxon>Streptomycetaceae</taxon>
        <taxon>Streptantibioticus</taxon>
    </lineage>
</organism>
<dbReference type="EMBL" id="JANFNH010000002">
    <property type="protein sequence ID" value="MCQ4041230.1"/>
    <property type="molecule type" value="Genomic_DNA"/>
</dbReference>
<feature type="DNA-binding region" description="H-T-H motif" evidence="4">
    <location>
        <begin position="38"/>
        <end position="57"/>
    </location>
</feature>
<dbReference type="Pfam" id="PF00440">
    <property type="entry name" value="TetR_N"/>
    <property type="match status" value="1"/>
</dbReference>
<keyword evidence="2 4" id="KW-0238">DNA-binding</keyword>
<dbReference type="InterPro" id="IPR036271">
    <property type="entry name" value="Tet_transcr_reg_TetR-rel_C_sf"/>
</dbReference>
<keyword evidence="3" id="KW-0804">Transcription</keyword>
<evidence type="ECO:0000256" key="3">
    <source>
        <dbReference type="ARBA" id="ARBA00023163"/>
    </source>
</evidence>
<dbReference type="InterPro" id="IPR009057">
    <property type="entry name" value="Homeodomain-like_sf"/>
</dbReference>
<dbReference type="SUPFAM" id="SSF46689">
    <property type="entry name" value="Homeodomain-like"/>
    <property type="match status" value="1"/>
</dbReference>
<dbReference type="PROSITE" id="PS50977">
    <property type="entry name" value="HTH_TETR_2"/>
    <property type="match status" value="1"/>
</dbReference>
<sequence>MGASEDGTAPLRRDARRNRELLIAAARQIYAEQGLDAPLDEIARRAGVGNATLYRRFPDRAALIEAVFHDSLAATLRAGEEARCSADAWRGLTAYLEHVFAGLAADRGANDLMTTGISGVPSLEALHEHNRETIGILIDRAQRQGTMRGDIATEDLLFSLAALGRVVPASVAVNPQAWRRYLALLLDGLRAQAARPLPAPPLTLEELGGVLRELGPHRASRTTQ</sequence>
<feature type="domain" description="HTH tetR-type" evidence="5">
    <location>
        <begin position="16"/>
        <end position="75"/>
    </location>
</feature>
<dbReference type="Pfam" id="PF21597">
    <property type="entry name" value="TetR_C_43"/>
    <property type="match status" value="1"/>
</dbReference>
<evidence type="ECO:0000256" key="4">
    <source>
        <dbReference type="PROSITE-ProRule" id="PRU00335"/>
    </source>
</evidence>
<name>A0ABT1P779_9ACTN</name>
<keyword evidence="1" id="KW-0805">Transcription regulation</keyword>
<dbReference type="PRINTS" id="PR00455">
    <property type="entry name" value="HTHTETR"/>
</dbReference>
<reference evidence="6 7" key="1">
    <citation type="submission" date="2022-06" db="EMBL/GenBank/DDBJ databases">
        <title>Draft genome sequence of type strain Streptomyces rubrisoli DSM 42083.</title>
        <authorList>
            <person name="Duangmal K."/>
            <person name="Klaysubun C."/>
        </authorList>
    </citation>
    <scope>NUCLEOTIDE SEQUENCE [LARGE SCALE GENOMIC DNA]</scope>
    <source>
        <strain evidence="6 7">DSM 42083</strain>
    </source>
</reference>
<gene>
    <name evidence="6" type="ORF">NON19_04105</name>
</gene>
<dbReference type="RefSeq" id="WP_255925191.1">
    <property type="nucleotide sequence ID" value="NZ_JANFNH010000002.1"/>
</dbReference>
<comment type="caution">
    <text evidence="6">The sequence shown here is derived from an EMBL/GenBank/DDBJ whole genome shotgun (WGS) entry which is preliminary data.</text>
</comment>
<dbReference type="InterPro" id="IPR050109">
    <property type="entry name" value="HTH-type_TetR-like_transc_reg"/>
</dbReference>
<proteinExistence type="predicted"/>
<dbReference type="PANTHER" id="PTHR30055">
    <property type="entry name" value="HTH-TYPE TRANSCRIPTIONAL REGULATOR RUTR"/>
    <property type="match status" value="1"/>
</dbReference>
<evidence type="ECO:0000256" key="1">
    <source>
        <dbReference type="ARBA" id="ARBA00023015"/>
    </source>
</evidence>